<organism evidence="4 5">
    <name type="scientific">Sulfobacillus acidophilus</name>
    <dbReference type="NCBI Taxonomy" id="53633"/>
    <lineage>
        <taxon>Bacteria</taxon>
        <taxon>Bacillati</taxon>
        <taxon>Bacillota</taxon>
        <taxon>Clostridia</taxon>
        <taxon>Eubacteriales</taxon>
        <taxon>Clostridiales Family XVII. Incertae Sedis</taxon>
        <taxon>Sulfobacillus</taxon>
    </lineage>
</organism>
<evidence type="ECO:0000313" key="5">
    <source>
        <dbReference type="Proteomes" id="UP000241848"/>
    </source>
</evidence>
<keyword evidence="4" id="KW-0645">Protease</keyword>
<feature type="chain" id="PRO_5015462618" evidence="3">
    <location>
        <begin position="28"/>
        <end position="942"/>
    </location>
</feature>
<keyword evidence="4" id="KW-0121">Carboxypeptidase</keyword>
<keyword evidence="3" id="KW-0732">Signal</keyword>
<dbReference type="Proteomes" id="UP000241848">
    <property type="component" value="Unassembled WGS sequence"/>
</dbReference>
<dbReference type="Pfam" id="PF02113">
    <property type="entry name" value="Peptidase_S13"/>
    <property type="match status" value="2"/>
</dbReference>
<dbReference type="InterPro" id="IPR012338">
    <property type="entry name" value="Beta-lactam/transpept-like"/>
</dbReference>
<protein>
    <submittedName>
        <fullName evidence="4">D-alanyl-D-alanine carboxypeptidase/D-alanyl-D-alanine-endopeptidase</fullName>
    </submittedName>
</protein>
<name>A0A2T2WP06_9FIRM</name>
<evidence type="ECO:0000256" key="2">
    <source>
        <dbReference type="ARBA" id="ARBA00022801"/>
    </source>
</evidence>
<dbReference type="GO" id="GO:0006508">
    <property type="term" value="P:proteolysis"/>
    <property type="evidence" value="ECO:0007669"/>
    <property type="project" value="InterPro"/>
</dbReference>
<dbReference type="SUPFAM" id="SSF56601">
    <property type="entry name" value="beta-lactamase/transpeptidase-like"/>
    <property type="match status" value="2"/>
</dbReference>
<evidence type="ECO:0000256" key="3">
    <source>
        <dbReference type="SAM" id="SignalP"/>
    </source>
</evidence>
<dbReference type="InterPro" id="IPR000667">
    <property type="entry name" value="Peptidase_S13"/>
</dbReference>
<dbReference type="EMBL" id="PXYV01000002">
    <property type="protein sequence ID" value="PSR23979.1"/>
    <property type="molecule type" value="Genomic_DNA"/>
</dbReference>
<accession>A0A2T2WP06</accession>
<proteinExistence type="inferred from homology"/>
<evidence type="ECO:0000256" key="1">
    <source>
        <dbReference type="ARBA" id="ARBA00006096"/>
    </source>
</evidence>
<evidence type="ECO:0000313" key="4">
    <source>
        <dbReference type="EMBL" id="PSR23979.1"/>
    </source>
</evidence>
<comment type="similarity">
    <text evidence="1">Belongs to the peptidase S13 family.</text>
</comment>
<dbReference type="GO" id="GO:0000270">
    <property type="term" value="P:peptidoglycan metabolic process"/>
    <property type="evidence" value="ECO:0007669"/>
    <property type="project" value="TreeGrafter"/>
</dbReference>
<gene>
    <name evidence="4" type="primary">dacB</name>
    <name evidence="4" type="ORF">C7B45_01450</name>
</gene>
<comment type="caution">
    <text evidence="4">The sequence shown here is derived from an EMBL/GenBank/DDBJ whole genome shotgun (WGS) entry which is preliminary data.</text>
</comment>
<dbReference type="AlphaFoldDB" id="A0A2T2WP06"/>
<dbReference type="GO" id="GO:0004185">
    <property type="term" value="F:serine-type carboxypeptidase activity"/>
    <property type="evidence" value="ECO:0007669"/>
    <property type="project" value="InterPro"/>
</dbReference>
<keyword evidence="2" id="KW-0378">Hydrolase</keyword>
<sequence>MGHKALRAWAVVACSLVVLTMPHSTTAKTVRFASSARFAGQAAPLVHQSQPIPRTPTNPLQKTWGALAQGPELVHSRVSAYAYDLTTHTVLAALHPSLLLTPGSVTKLFTSAAALAELGPQFTYKTTVMVPSVSASGKPGPIYLVGGGNPWLEANGRHDLEELAQAVAASIPKATQVIGVNSLFTPPTYGIGWPVGGIPQNYSAGTSALVAERSEVSVLVKGADRAGLRPKVFLSFNGTARDPDYFTIVNRAITTIVGMRPSIAVTRLIGTNRLVITGHIAENRLSSATLLSVGDPPLFAASLFQSALMQQGVSFQRQASIATKLPTGLITIASNLSPNLATELILQNQYSINQMAENLYRELSVATTGLGTLSGARTAMASFTAQAGVTGYREQVDGSGLSPLDQMSARQVVQLLTYAASKPWFPTFKDSLIHINSATGCGFLCPPSWHLSLPAHTSIWVKPGNLANQWNLAGYVLSANHNLIAFAILDDGTPTVENMQPHSDVTRMMESIAQWPYLTAPFGRSATTAPTGDAPQVVQSLLSHIPNYDTGSSLSIAMVNVANHQTIFQENGQTLVPSGLSPRLLLAIAALQTRNTTPALPPCQVLTTTKITFPTLARPLILDGNGNNLTDEQMQQLADAIRSHGITRIAGPIEYVNPDAGFQQSRWPGGLAWEALGQGWASPSSPIYVNSNQIPLDISALTPGSPAQLSLGFHPAPVRIVNNTTVAARGTAPQLTIRLQFHSHTFIMSGSLPLGYHATKSLAPPDPGLLAALKLQHDLTQLGIMVAKTPIAISHVPTGAQVVAQLPGQSVAAIAQQSLKTPSLVPSNQLIQSLGPTIQKNMEALMNHSPMSVTDWTGGAIGNYLTALGVAQALTNAYHHSGEQPVVRLLSAQVWESTSPEQYEAAGYVDGPGQTLDAIVVLASSLKWTGQLAPQILSPSSK</sequence>
<reference evidence="4 5" key="1">
    <citation type="journal article" date="2014" name="BMC Genomics">
        <title>Comparison of environmental and isolate Sulfobacillus genomes reveals diverse carbon, sulfur, nitrogen, and hydrogen metabolisms.</title>
        <authorList>
            <person name="Justice N.B."/>
            <person name="Norman A."/>
            <person name="Brown C.T."/>
            <person name="Singh A."/>
            <person name="Thomas B.C."/>
            <person name="Banfield J.F."/>
        </authorList>
    </citation>
    <scope>NUCLEOTIDE SEQUENCE [LARGE SCALE GENOMIC DNA]</scope>
    <source>
        <strain evidence="4">AMDSBA3</strain>
    </source>
</reference>
<feature type="signal peptide" evidence="3">
    <location>
        <begin position="1"/>
        <end position="27"/>
    </location>
</feature>
<dbReference type="PANTHER" id="PTHR30023">
    <property type="entry name" value="D-ALANYL-D-ALANINE CARBOXYPEPTIDASE"/>
    <property type="match status" value="1"/>
</dbReference>
<dbReference type="NCBIfam" id="TIGR00666">
    <property type="entry name" value="PBP4"/>
    <property type="match status" value="1"/>
</dbReference>
<dbReference type="PANTHER" id="PTHR30023:SF0">
    <property type="entry name" value="PENICILLIN-SENSITIVE CARBOXYPEPTIDASE A"/>
    <property type="match status" value="1"/>
</dbReference>
<dbReference type="PRINTS" id="PR00922">
    <property type="entry name" value="DADACBPTASE3"/>
</dbReference>
<dbReference type="Gene3D" id="3.40.710.10">
    <property type="entry name" value="DD-peptidase/beta-lactamase superfamily"/>
    <property type="match status" value="2"/>
</dbReference>